<evidence type="ECO:0000256" key="3">
    <source>
        <dbReference type="PROSITE-ProRule" id="PRU00708"/>
    </source>
</evidence>
<dbReference type="GO" id="GO:0016491">
    <property type="term" value="F:oxidoreductase activity"/>
    <property type="evidence" value="ECO:0007669"/>
    <property type="project" value="InterPro"/>
</dbReference>
<dbReference type="InterPro" id="IPR036188">
    <property type="entry name" value="FAD/NAD-bd_sf"/>
</dbReference>
<dbReference type="AlphaFoldDB" id="A0A6N2MAQ8"/>
<dbReference type="NCBIfam" id="TIGR00756">
    <property type="entry name" value="PPR"/>
    <property type="match status" value="13"/>
</dbReference>
<feature type="repeat" description="PPR" evidence="3">
    <location>
        <begin position="470"/>
        <end position="504"/>
    </location>
</feature>
<evidence type="ECO:0000256" key="1">
    <source>
        <dbReference type="ARBA" id="ARBA00007626"/>
    </source>
</evidence>
<gene>
    <name evidence="5" type="ORF">SVIM_LOCUS339095</name>
</gene>
<feature type="repeat" description="PPR" evidence="3">
    <location>
        <begin position="87"/>
        <end position="121"/>
    </location>
</feature>
<feature type="repeat" description="PPR" evidence="3">
    <location>
        <begin position="297"/>
        <end position="331"/>
    </location>
</feature>
<feature type="repeat" description="PPR" evidence="3">
    <location>
        <begin position="17"/>
        <end position="51"/>
    </location>
</feature>
<organism evidence="5">
    <name type="scientific">Salix viminalis</name>
    <name type="common">Common osier</name>
    <name type="synonym">Basket willow</name>
    <dbReference type="NCBI Taxonomy" id="40686"/>
    <lineage>
        <taxon>Eukaryota</taxon>
        <taxon>Viridiplantae</taxon>
        <taxon>Streptophyta</taxon>
        <taxon>Embryophyta</taxon>
        <taxon>Tracheophyta</taxon>
        <taxon>Spermatophyta</taxon>
        <taxon>Magnoliopsida</taxon>
        <taxon>eudicotyledons</taxon>
        <taxon>Gunneridae</taxon>
        <taxon>Pentapetalae</taxon>
        <taxon>rosids</taxon>
        <taxon>fabids</taxon>
        <taxon>Malpighiales</taxon>
        <taxon>Salicaceae</taxon>
        <taxon>Saliceae</taxon>
        <taxon>Salix</taxon>
    </lineage>
</organism>
<dbReference type="Pfam" id="PF13041">
    <property type="entry name" value="PPR_2"/>
    <property type="match status" value="5"/>
</dbReference>
<dbReference type="EMBL" id="CAADRP010001739">
    <property type="protein sequence ID" value="VFU50735.1"/>
    <property type="molecule type" value="Genomic_DNA"/>
</dbReference>
<dbReference type="Gene3D" id="1.25.40.10">
    <property type="entry name" value="Tetratricopeptide repeat domain"/>
    <property type="match status" value="6"/>
</dbReference>
<sequence length="872" mass="97644">MAVQVFKKMEQNGGKPNVVTYNTIIDNLCKDRLVNEAMEFLSEMLDRGIQPNVVTYNSIVHGFCNLGQLNEATRLFKEMVGKDDMPDTVTFSILVDGLCKEGMVSEAQCVFDIMPEKGVEPDVITYNALTNGLCNEGKIKDAVELFNLMVQRGYEPNVITYNTIINGLFKSGNRNMAVQVFKKMEQNGGKPNVVTYNTIIDNLCKHRLVNDAMEFLSEMLDRGIQPNVLTYSSIVHGFCNLGQLNEATRLFKEMVGKDVMPDTVTFTILVDGLCKEGMVSEARRVFETMPEKGVEPNVYTYNALMDGYCLRREMNEAKKVFEIMVRNGCAPNVHSYNILINGYCKSRRMEEAKSLLAEMSHKALPPDTVGRPQEALNLFKEMCSYGLLPDLTTYSILLDGFCKHGHLDEALKLLKAMQEKKLEPNIVLYNILIEDVVTYNSIVHGFCNLGQLNEATRLFKEMVSRDVMPNTVTFTILVDGLCKEGMVSEARRVFETMTEKGPYDKARNAVALALSPVISFSDWFLSKGGTRMSIQRMWDPVAYALGFIDCDNISARCMLTIFSLFATKTEASLLRMLKGSPDVYLSILYDRSPDGEILVTGLATSKMEGNGVCKVMAGSRLVHQTSEKSDCATDKKVVKADAYVVACDVPGIKRLLPSQWRESKFFDNIYELVGVPVVTVQLRYNGWVTELQDLERSRQLRQASGLDNLLYTPDADFSCFADLALTSPEDYYIEGQGSLLQCVLTPGDPYMSLTNDKIIERVSKQALVTSEFKMFGLTEHLSLRLPSFLLTFCMGAHMVLALFPSSQGLEVIWSSVVKIAQSLYREGPGKDPFRPDQKTPVKNFFLAGSYTKQGVRQQAALASNKFDRNHSS</sequence>
<feature type="repeat" description="PPR" evidence="3">
    <location>
        <begin position="52"/>
        <end position="86"/>
    </location>
</feature>
<dbReference type="GO" id="GO:0009507">
    <property type="term" value="C:chloroplast"/>
    <property type="evidence" value="ECO:0007669"/>
    <property type="project" value="TreeGrafter"/>
</dbReference>
<feature type="repeat" description="PPR" evidence="3">
    <location>
        <begin position="157"/>
        <end position="191"/>
    </location>
</feature>
<feature type="repeat" description="PPR" evidence="3">
    <location>
        <begin position="262"/>
        <end position="296"/>
    </location>
</feature>
<feature type="repeat" description="PPR" evidence="3">
    <location>
        <begin position="192"/>
        <end position="226"/>
    </location>
</feature>
<name>A0A6N2MAQ8_SALVM</name>
<accession>A0A6N2MAQ8</accession>
<evidence type="ECO:0000256" key="2">
    <source>
        <dbReference type="ARBA" id="ARBA00022737"/>
    </source>
</evidence>
<feature type="repeat" description="PPR" evidence="3">
    <location>
        <begin position="435"/>
        <end position="469"/>
    </location>
</feature>
<dbReference type="SUPFAM" id="SSF81901">
    <property type="entry name" value="HCP-like"/>
    <property type="match status" value="1"/>
</dbReference>
<feature type="repeat" description="PPR" evidence="3">
    <location>
        <begin position="122"/>
        <end position="156"/>
    </location>
</feature>
<keyword evidence="2" id="KW-0677">Repeat</keyword>
<dbReference type="GO" id="GO:0031930">
    <property type="term" value="P:mitochondria-nucleus signaling pathway"/>
    <property type="evidence" value="ECO:0007669"/>
    <property type="project" value="TreeGrafter"/>
</dbReference>
<dbReference type="InterPro" id="IPR002937">
    <property type="entry name" value="Amino_oxidase"/>
</dbReference>
<dbReference type="InterPro" id="IPR002885">
    <property type="entry name" value="PPR_rpt"/>
</dbReference>
<dbReference type="Pfam" id="PF01593">
    <property type="entry name" value="Amino_oxidase"/>
    <property type="match status" value="1"/>
</dbReference>
<comment type="similarity">
    <text evidence="1">Belongs to the PPR family. P subfamily.</text>
</comment>
<dbReference type="InterPro" id="IPR011990">
    <property type="entry name" value="TPR-like_helical_dom_sf"/>
</dbReference>
<feature type="repeat" description="PPR" evidence="3">
    <location>
        <begin position="332"/>
        <end position="366"/>
    </location>
</feature>
<evidence type="ECO:0000313" key="5">
    <source>
        <dbReference type="EMBL" id="VFU50735.1"/>
    </source>
</evidence>
<feature type="repeat" description="PPR" evidence="3">
    <location>
        <begin position="227"/>
        <end position="261"/>
    </location>
</feature>
<proteinExistence type="inferred from homology"/>
<reference evidence="5" key="1">
    <citation type="submission" date="2019-03" db="EMBL/GenBank/DDBJ databases">
        <authorList>
            <person name="Mank J."/>
            <person name="Almeida P."/>
        </authorList>
    </citation>
    <scope>NUCLEOTIDE SEQUENCE</scope>
    <source>
        <strain evidence="5">78183</strain>
    </source>
</reference>
<dbReference type="Pfam" id="PF12854">
    <property type="entry name" value="PPR_1"/>
    <property type="match status" value="3"/>
</dbReference>
<dbReference type="GO" id="GO:0010019">
    <property type="term" value="P:chloroplast-nucleus signaling pathway"/>
    <property type="evidence" value="ECO:0007669"/>
    <property type="project" value="TreeGrafter"/>
</dbReference>
<feature type="repeat" description="PPR" evidence="3">
    <location>
        <begin position="390"/>
        <end position="424"/>
    </location>
</feature>
<feature type="domain" description="Amine oxidase" evidence="4">
    <location>
        <begin position="515"/>
        <end position="855"/>
    </location>
</feature>
<dbReference type="PANTHER" id="PTHR47936:SF1">
    <property type="entry name" value="PENTATRICOPEPTIDE REPEAT-CONTAINING PROTEIN GUN1, CHLOROPLASTIC"/>
    <property type="match status" value="1"/>
</dbReference>
<dbReference type="PANTHER" id="PTHR47936">
    <property type="entry name" value="PPR_LONG DOMAIN-CONTAINING PROTEIN"/>
    <property type="match status" value="1"/>
</dbReference>
<dbReference type="PROSITE" id="PS51375">
    <property type="entry name" value="PPR"/>
    <property type="match status" value="13"/>
</dbReference>
<evidence type="ECO:0000259" key="4">
    <source>
        <dbReference type="Pfam" id="PF01593"/>
    </source>
</evidence>
<protein>
    <recommendedName>
        <fullName evidence="4">Amine oxidase domain-containing protein</fullName>
    </recommendedName>
</protein>
<dbReference type="SUPFAM" id="SSF51905">
    <property type="entry name" value="FAD/NAD(P)-binding domain"/>
    <property type="match status" value="1"/>
</dbReference>
<dbReference type="FunFam" id="1.25.40.10:FF:000558">
    <property type="entry name" value="Pentatricopeptide repeat-containing protein At5g39710"/>
    <property type="match status" value="2"/>
</dbReference>